<proteinExistence type="predicted"/>
<dbReference type="AlphaFoldDB" id="A0A849BD37"/>
<dbReference type="RefSeq" id="WP_170265909.1">
    <property type="nucleotide sequence ID" value="NZ_BAAAEB010000009.1"/>
</dbReference>
<sequence length="61" mass="7000">MQEPLDGDYRHNPGAWHGGLSYLDDRFGDGLDVAFLREDLDLGVHGWSDRSRRNSDTRRTP</sequence>
<gene>
    <name evidence="1" type="ORF">HLB16_14270</name>
</gene>
<organism evidence="1 2">
    <name type="scientific">Cupriavidus gilardii</name>
    <dbReference type="NCBI Taxonomy" id="82541"/>
    <lineage>
        <taxon>Bacteria</taxon>
        <taxon>Pseudomonadati</taxon>
        <taxon>Pseudomonadota</taxon>
        <taxon>Betaproteobacteria</taxon>
        <taxon>Burkholderiales</taxon>
        <taxon>Burkholderiaceae</taxon>
        <taxon>Cupriavidus</taxon>
    </lineage>
</organism>
<accession>A0A849BD37</accession>
<comment type="caution">
    <text evidence="1">The sequence shown here is derived from an EMBL/GenBank/DDBJ whole genome shotgun (WGS) entry which is preliminary data.</text>
</comment>
<evidence type="ECO:0000313" key="1">
    <source>
        <dbReference type="EMBL" id="NNH12038.1"/>
    </source>
</evidence>
<name>A0A849BD37_9BURK</name>
<dbReference type="EMBL" id="JABEMD010000022">
    <property type="protein sequence ID" value="NNH12038.1"/>
    <property type="molecule type" value="Genomic_DNA"/>
</dbReference>
<protein>
    <submittedName>
        <fullName evidence="1">Uncharacterized protein</fullName>
    </submittedName>
</protein>
<reference evidence="1 2" key="1">
    <citation type="submission" date="2020-05" db="EMBL/GenBank/DDBJ databases">
        <title>MicrobeNet Type strains.</title>
        <authorList>
            <person name="Nicholson A.C."/>
        </authorList>
    </citation>
    <scope>NUCLEOTIDE SEQUENCE [LARGE SCALE GENOMIC DNA]</scope>
    <source>
        <strain evidence="1 2">ATCC 700815</strain>
    </source>
</reference>
<evidence type="ECO:0000313" key="2">
    <source>
        <dbReference type="Proteomes" id="UP000542973"/>
    </source>
</evidence>
<dbReference type="Proteomes" id="UP000542973">
    <property type="component" value="Unassembled WGS sequence"/>
</dbReference>